<keyword evidence="3" id="KW-0411">Iron-sulfur</keyword>
<dbReference type="InterPro" id="IPR008333">
    <property type="entry name" value="Cbr1-like_FAD-bd_dom"/>
</dbReference>
<reference evidence="6" key="1">
    <citation type="submission" date="2016-11" db="EMBL/GenBank/DDBJ databases">
        <authorList>
            <person name="Varghese N."/>
            <person name="Submissions S."/>
        </authorList>
    </citation>
    <scope>NUCLEOTIDE SEQUENCE [LARGE SCALE GENOMIC DNA]</scope>
    <source>
        <strain evidence="6">DSM 19514</strain>
    </source>
</reference>
<evidence type="ECO:0000256" key="1">
    <source>
        <dbReference type="ARBA" id="ARBA00001974"/>
    </source>
</evidence>
<feature type="domain" description="FAD-binding FR-type" evidence="4">
    <location>
        <begin position="18"/>
        <end position="122"/>
    </location>
</feature>
<dbReference type="SUPFAM" id="SSF63380">
    <property type="entry name" value="Riboflavin synthase domain-like"/>
    <property type="match status" value="1"/>
</dbReference>
<keyword evidence="2" id="KW-0479">Metal-binding</keyword>
<evidence type="ECO:0000256" key="3">
    <source>
        <dbReference type="ARBA" id="ARBA00023014"/>
    </source>
</evidence>
<dbReference type="GO" id="GO:0016491">
    <property type="term" value="F:oxidoreductase activity"/>
    <property type="evidence" value="ECO:0007669"/>
    <property type="project" value="InterPro"/>
</dbReference>
<dbReference type="Proteomes" id="UP000184295">
    <property type="component" value="Unassembled WGS sequence"/>
</dbReference>
<accession>A0A1M4UN44</accession>
<dbReference type="PROSITE" id="PS51384">
    <property type="entry name" value="FAD_FR"/>
    <property type="match status" value="1"/>
</dbReference>
<dbReference type="CDD" id="cd06217">
    <property type="entry name" value="FNR_iron_sulfur_binding_3"/>
    <property type="match status" value="1"/>
</dbReference>
<comment type="cofactor">
    <cofactor evidence="1">
        <name>FAD</name>
        <dbReference type="ChEBI" id="CHEBI:57692"/>
    </cofactor>
</comment>
<protein>
    <submittedName>
        <fullName evidence="5">Ferredoxin-NADP reductase</fullName>
    </submittedName>
</protein>
<evidence type="ECO:0000259" key="4">
    <source>
        <dbReference type="PROSITE" id="PS51384"/>
    </source>
</evidence>
<dbReference type="InterPro" id="IPR017938">
    <property type="entry name" value="Riboflavin_synthase-like_b-brl"/>
</dbReference>
<dbReference type="STRING" id="1121881.SAMN02745225_01039"/>
<dbReference type="Gene3D" id="3.40.50.80">
    <property type="entry name" value="Nucleotide-binding domain of ferredoxin-NADP reductase (FNR) module"/>
    <property type="match status" value="1"/>
</dbReference>
<dbReference type="Pfam" id="PF00175">
    <property type="entry name" value="NAD_binding_1"/>
    <property type="match status" value="1"/>
</dbReference>
<dbReference type="PRINTS" id="PR00410">
    <property type="entry name" value="PHEHYDRXLASE"/>
</dbReference>
<dbReference type="Pfam" id="PF00970">
    <property type="entry name" value="FAD_binding_6"/>
    <property type="match status" value="1"/>
</dbReference>
<keyword evidence="2" id="KW-0408">Iron</keyword>
<dbReference type="SUPFAM" id="SSF52343">
    <property type="entry name" value="Ferredoxin reductase-like, C-terminal NADP-linked domain"/>
    <property type="match status" value="1"/>
</dbReference>
<dbReference type="GO" id="GO:0051537">
    <property type="term" value="F:2 iron, 2 sulfur cluster binding"/>
    <property type="evidence" value="ECO:0007669"/>
    <property type="project" value="UniProtKB-KW"/>
</dbReference>
<dbReference type="InterPro" id="IPR050415">
    <property type="entry name" value="MRET"/>
</dbReference>
<dbReference type="InterPro" id="IPR001433">
    <property type="entry name" value="OxRdtase_FAD/NAD-bd"/>
</dbReference>
<keyword evidence="6" id="KW-1185">Reference proteome</keyword>
<dbReference type="Gene3D" id="2.40.30.10">
    <property type="entry name" value="Translation factors"/>
    <property type="match status" value="1"/>
</dbReference>
<evidence type="ECO:0000313" key="5">
    <source>
        <dbReference type="EMBL" id="SHE58068.1"/>
    </source>
</evidence>
<name>A0A1M4UN44_9ACTN</name>
<dbReference type="AlphaFoldDB" id="A0A1M4UN44"/>
<dbReference type="PANTHER" id="PTHR47354">
    <property type="entry name" value="NADH OXIDOREDUCTASE HCR"/>
    <property type="match status" value="1"/>
</dbReference>
<keyword evidence="2" id="KW-0001">2Fe-2S</keyword>
<dbReference type="InterPro" id="IPR001709">
    <property type="entry name" value="Flavoprot_Pyr_Nucl_cyt_Rdtase"/>
</dbReference>
<organism evidence="5 6">
    <name type="scientific">Ferrithrix thermotolerans DSM 19514</name>
    <dbReference type="NCBI Taxonomy" id="1121881"/>
    <lineage>
        <taxon>Bacteria</taxon>
        <taxon>Bacillati</taxon>
        <taxon>Actinomycetota</taxon>
        <taxon>Acidimicrobiia</taxon>
        <taxon>Acidimicrobiales</taxon>
        <taxon>Acidimicrobiaceae</taxon>
        <taxon>Ferrithrix</taxon>
    </lineage>
</organism>
<evidence type="ECO:0000256" key="2">
    <source>
        <dbReference type="ARBA" id="ARBA00022714"/>
    </source>
</evidence>
<dbReference type="EMBL" id="FQUL01000011">
    <property type="protein sequence ID" value="SHE58068.1"/>
    <property type="molecule type" value="Genomic_DNA"/>
</dbReference>
<dbReference type="PANTHER" id="PTHR47354:SF5">
    <property type="entry name" value="PROTEIN RFBI"/>
    <property type="match status" value="1"/>
</dbReference>
<dbReference type="PRINTS" id="PR00371">
    <property type="entry name" value="FPNCR"/>
</dbReference>
<dbReference type="InterPro" id="IPR039261">
    <property type="entry name" value="FNR_nucleotide-bd"/>
</dbReference>
<proteinExistence type="predicted"/>
<evidence type="ECO:0000313" key="6">
    <source>
        <dbReference type="Proteomes" id="UP000184295"/>
    </source>
</evidence>
<sequence>MEDPVRRGQSGSVRAKPPVWQKGKVVGIIVETPETNTLQIEVPDPTPFLPGQYYNIRIPIEGRPRPIQRAYSIGSSPFPNYSVVDVGIRETPGGLVSPRLVRESFVGQELEVRGPYGAFTWTEQDGGPVLLIGAGSGVVPLMAMIRYQVSKGLSTPMHLLFSSKGYEYVIYRDDLERLESENGWLTVSHAFTRAPGDERCRYHRRIDKEMISEVFHEIDPKVAYLCGPPEMVEESEKVLLGLGMPEEAVKTEKYD</sequence>
<dbReference type="InterPro" id="IPR017927">
    <property type="entry name" value="FAD-bd_FR_type"/>
</dbReference>
<gene>
    <name evidence="5" type="ORF">SAMN02745225_01039</name>
</gene>